<reference evidence="6" key="2">
    <citation type="submission" date="2020-09" db="EMBL/GenBank/DDBJ databases">
        <authorList>
            <person name="Sun Q."/>
            <person name="Zhou Y."/>
        </authorList>
    </citation>
    <scope>NUCLEOTIDE SEQUENCE</scope>
    <source>
        <strain evidence="6">CGMCC 1.15290</strain>
    </source>
</reference>
<dbReference type="GO" id="GO:0030170">
    <property type="term" value="F:pyridoxal phosphate binding"/>
    <property type="evidence" value="ECO:0007669"/>
    <property type="project" value="UniProtKB-UniRule"/>
</dbReference>
<dbReference type="Pfam" id="PF01168">
    <property type="entry name" value="Ala_racemase_N"/>
    <property type="match status" value="1"/>
</dbReference>
<evidence type="ECO:0000256" key="2">
    <source>
        <dbReference type="HAMAP-Rule" id="MF_02087"/>
    </source>
</evidence>
<reference evidence="6" key="1">
    <citation type="journal article" date="2014" name="Int. J. Syst. Evol. Microbiol.">
        <title>Complete genome sequence of Corynebacterium casei LMG S-19264T (=DSM 44701T), isolated from a smear-ripened cheese.</title>
        <authorList>
            <consortium name="US DOE Joint Genome Institute (JGI-PGF)"/>
            <person name="Walter F."/>
            <person name="Albersmeier A."/>
            <person name="Kalinowski J."/>
            <person name="Ruckert C."/>
        </authorList>
    </citation>
    <scope>NUCLEOTIDE SEQUENCE</scope>
    <source>
        <strain evidence="6">CGMCC 1.15290</strain>
    </source>
</reference>
<dbReference type="PANTHER" id="PTHR10146:SF14">
    <property type="entry name" value="PYRIDOXAL PHOSPHATE HOMEOSTASIS PROTEIN"/>
    <property type="match status" value="1"/>
</dbReference>
<dbReference type="InterPro" id="IPR001608">
    <property type="entry name" value="Ala_racemase_N"/>
</dbReference>
<comment type="cofactor">
    <cofactor evidence="3">
        <name>pyridoxal 5'-phosphate</name>
        <dbReference type="ChEBI" id="CHEBI:597326"/>
    </cofactor>
</comment>
<evidence type="ECO:0000259" key="5">
    <source>
        <dbReference type="Pfam" id="PF01168"/>
    </source>
</evidence>
<dbReference type="AlphaFoldDB" id="A0A917MVJ7"/>
<keyword evidence="1 2" id="KW-0663">Pyridoxal phosphate</keyword>
<organism evidence="6 7">
    <name type="scientific">Filimonas zeae</name>
    <dbReference type="NCBI Taxonomy" id="1737353"/>
    <lineage>
        <taxon>Bacteria</taxon>
        <taxon>Pseudomonadati</taxon>
        <taxon>Bacteroidota</taxon>
        <taxon>Chitinophagia</taxon>
        <taxon>Chitinophagales</taxon>
        <taxon>Chitinophagaceae</taxon>
        <taxon>Filimonas</taxon>
    </lineage>
</organism>
<dbReference type="NCBIfam" id="TIGR00044">
    <property type="entry name" value="YggS family pyridoxal phosphate-dependent enzyme"/>
    <property type="match status" value="1"/>
</dbReference>
<protein>
    <recommendedName>
        <fullName evidence="2">Pyridoxal phosphate homeostasis protein</fullName>
        <shortName evidence="2">PLP homeostasis protein</shortName>
    </recommendedName>
</protein>
<accession>A0A917MVJ7</accession>
<name>A0A917MVJ7_9BACT</name>
<feature type="domain" description="Alanine racemase N-terminal" evidence="5">
    <location>
        <begin position="44"/>
        <end position="250"/>
    </location>
</feature>
<dbReference type="Proteomes" id="UP000627292">
    <property type="component" value="Unassembled WGS sequence"/>
</dbReference>
<evidence type="ECO:0000256" key="1">
    <source>
        <dbReference type="ARBA" id="ARBA00022898"/>
    </source>
</evidence>
<dbReference type="EMBL" id="BMIB01000002">
    <property type="protein sequence ID" value="GGH66363.1"/>
    <property type="molecule type" value="Genomic_DNA"/>
</dbReference>
<sequence length="255" mass="28602">MNIWYYNSSYKTQADDKLTRIIFAQNTVMAVNEAAYKGIVDALAPAGVTLVAVSKIKPAADIQALYDLGQRDFGENYVQEVMEKQAVLPADVRWHFIGHLQSNKVKYIAPFVHLIHGIDSEKLLAEVNKQAKKNNRVIDCLLQVHIAREETKFGLDATELDALLQKVVTEQAQWANIRICGLMGMASFSEDNEQVRSEFAFIHGLFKQHQPVTAPNCTLSTLSMGMSGDYKMAIEEGSTMVRIGSLLFGRRDYQK</sequence>
<gene>
    <name evidence="6" type="ORF">GCM10011379_20470</name>
</gene>
<dbReference type="InterPro" id="IPR029066">
    <property type="entry name" value="PLP-binding_barrel"/>
</dbReference>
<feature type="modified residue" description="N6-(pyridoxal phosphate)lysine" evidence="2 3">
    <location>
        <position position="55"/>
    </location>
</feature>
<dbReference type="InterPro" id="IPR011078">
    <property type="entry name" value="PyrdxlP_homeostasis"/>
</dbReference>
<dbReference type="HAMAP" id="MF_02087">
    <property type="entry name" value="PLP_homeostasis"/>
    <property type="match status" value="1"/>
</dbReference>
<dbReference type="Gene3D" id="3.20.20.10">
    <property type="entry name" value="Alanine racemase"/>
    <property type="match status" value="1"/>
</dbReference>
<dbReference type="PROSITE" id="PS01211">
    <property type="entry name" value="UPF0001"/>
    <property type="match status" value="1"/>
</dbReference>
<dbReference type="FunFam" id="3.20.20.10:FF:000018">
    <property type="entry name" value="Pyridoxal phosphate homeostasis protein"/>
    <property type="match status" value="1"/>
</dbReference>
<evidence type="ECO:0000313" key="6">
    <source>
        <dbReference type="EMBL" id="GGH66363.1"/>
    </source>
</evidence>
<dbReference type="PIRSF" id="PIRSF004848">
    <property type="entry name" value="YBL036c_PLPDEIII"/>
    <property type="match status" value="1"/>
</dbReference>
<comment type="function">
    <text evidence="2">Pyridoxal 5'-phosphate (PLP)-binding protein, which is involved in PLP homeostasis.</text>
</comment>
<evidence type="ECO:0000256" key="4">
    <source>
        <dbReference type="RuleBase" id="RU004514"/>
    </source>
</evidence>
<dbReference type="CDD" id="cd00635">
    <property type="entry name" value="PLPDE_III_YBL036c_like"/>
    <property type="match status" value="1"/>
</dbReference>
<evidence type="ECO:0000313" key="7">
    <source>
        <dbReference type="Proteomes" id="UP000627292"/>
    </source>
</evidence>
<proteinExistence type="inferred from homology"/>
<comment type="caution">
    <text evidence="6">The sequence shown here is derived from an EMBL/GenBank/DDBJ whole genome shotgun (WGS) entry which is preliminary data.</text>
</comment>
<dbReference type="SUPFAM" id="SSF51419">
    <property type="entry name" value="PLP-binding barrel"/>
    <property type="match status" value="1"/>
</dbReference>
<comment type="similarity">
    <text evidence="2 4">Belongs to the pyridoxal phosphate-binding protein YggS/PROSC family.</text>
</comment>
<evidence type="ECO:0000256" key="3">
    <source>
        <dbReference type="PIRSR" id="PIRSR004848-1"/>
    </source>
</evidence>
<keyword evidence="7" id="KW-1185">Reference proteome</keyword>
<dbReference type="PANTHER" id="PTHR10146">
    <property type="entry name" value="PROLINE SYNTHETASE CO-TRANSCRIBED BACTERIAL HOMOLOG PROTEIN"/>
    <property type="match status" value="1"/>
</dbReference>